<evidence type="ECO:0000313" key="1">
    <source>
        <dbReference type="EMBL" id="QDZ13419.1"/>
    </source>
</evidence>
<accession>A0A5B8M090</accession>
<proteinExistence type="predicted"/>
<dbReference type="KEGG" id="dea:FPZ08_21470"/>
<dbReference type="AlphaFoldDB" id="A0A5B8M090"/>
<organism evidence="1 2">
    <name type="scientific">Devosia ginsengisoli</name>
    <dbReference type="NCBI Taxonomy" id="400770"/>
    <lineage>
        <taxon>Bacteria</taxon>
        <taxon>Pseudomonadati</taxon>
        <taxon>Pseudomonadota</taxon>
        <taxon>Alphaproteobacteria</taxon>
        <taxon>Hyphomicrobiales</taxon>
        <taxon>Devosiaceae</taxon>
        <taxon>Devosia</taxon>
    </lineage>
</organism>
<evidence type="ECO:0000313" key="2">
    <source>
        <dbReference type="Proteomes" id="UP000315364"/>
    </source>
</evidence>
<keyword evidence="2" id="KW-1185">Reference proteome</keyword>
<gene>
    <name evidence="1" type="ORF">FPZ08_21470</name>
</gene>
<dbReference type="InterPro" id="IPR025145">
    <property type="entry name" value="DUF4087"/>
</dbReference>
<name>A0A5B8M090_9HYPH</name>
<dbReference type="Pfam" id="PF13316">
    <property type="entry name" value="DUF4087"/>
    <property type="match status" value="1"/>
</dbReference>
<sequence length="119" mass="12792">MGSALPMVRCAEPAGAFERRCGWLANPTPGNWWLVDRDRSWTLSSQGDDNPVATAVMDRVPAFDADEFVSTGSYYGHGCACLTVSTDPDEGRVLAIGTSKRLPLSTCEADKSLPAPADW</sequence>
<dbReference type="Proteomes" id="UP000315364">
    <property type="component" value="Chromosome"/>
</dbReference>
<dbReference type="EMBL" id="CP042304">
    <property type="protein sequence ID" value="QDZ13419.1"/>
    <property type="molecule type" value="Genomic_DNA"/>
</dbReference>
<dbReference type="OrthoDB" id="339834at2"/>
<reference evidence="1 2" key="1">
    <citation type="submission" date="2019-07" db="EMBL/GenBank/DDBJ databases">
        <title>Full genome sequence of Devosia sp. Gsoil 520.</title>
        <authorList>
            <person name="Im W.-T."/>
        </authorList>
    </citation>
    <scope>NUCLEOTIDE SEQUENCE [LARGE SCALE GENOMIC DNA]</scope>
    <source>
        <strain evidence="1 2">Gsoil 520</strain>
    </source>
</reference>
<protein>
    <submittedName>
        <fullName evidence="1">DUF4087 domain-containing protein</fullName>
    </submittedName>
</protein>